<keyword evidence="2" id="KW-1185">Reference proteome</keyword>
<sequence>MTLIGCGFPASTIGQVILSIDETSVISNEYIGNGVQWDPYTMDYGHGRLTFSDADIAKIYERLDFMQPAIVRMMINASSLSSENGTPDFNNYYPNVEFLLKYCQSRGIDVVFGDWGGSLISHNDKLINRKNITTLVSFIRYLLDEKGMDCIRYLNFVNEPNGYWSATDGDFELWRDGMRIIHSEIEKQGLANRISLIGPDAAIWTTDETWWIEKTASDIGNIIGLYDIHTYPSKYTVNTNQYYEIIKSYRDCVPANHKIIMGEIGLKYVAPEDKALNELNRLRAETYKYASIEDSQMSVYDVAYGLDMADALVQTLQAGYSGTVAWMLDDAMHNNEAPDKLKIWGFWNSFGDEFFGKDQEKIRPWFYAWSILCRSIPRGCEVINVKSNAPGSLKSALVRKDGKYSLILLNISEANLSAYINREMTSFIPGAKVSIYNENVLNNLSSELSLPEENKACISHEGDILSVPAKSLVIISNIL</sequence>
<dbReference type="EMBL" id="SRYB01000042">
    <property type="protein sequence ID" value="TGY76303.1"/>
    <property type="molecule type" value="Genomic_DNA"/>
</dbReference>
<protein>
    <submittedName>
        <fullName evidence="1">Uncharacterized protein</fullName>
    </submittedName>
</protein>
<evidence type="ECO:0000313" key="2">
    <source>
        <dbReference type="Proteomes" id="UP000306319"/>
    </source>
</evidence>
<evidence type="ECO:0000313" key="1">
    <source>
        <dbReference type="EMBL" id="TGY76303.1"/>
    </source>
</evidence>
<organism evidence="1 2">
    <name type="scientific">Lepagella muris</name>
    <dbReference type="NCBI Taxonomy" id="3032870"/>
    <lineage>
        <taxon>Bacteria</taxon>
        <taxon>Pseudomonadati</taxon>
        <taxon>Bacteroidota</taxon>
        <taxon>Bacteroidia</taxon>
        <taxon>Bacteroidales</taxon>
        <taxon>Muribaculaceae</taxon>
        <taxon>Lepagella</taxon>
    </lineage>
</organism>
<dbReference type="Proteomes" id="UP000306319">
    <property type="component" value="Unassembled WGS sequence"/>
</dbReference>
<comment type="caution">
    <text evidence="1">The sequence shown here is derived from an EMBL/GenBank/DDBJ whole genome shotgun (WGS) entry which is preliminary data.</text>
</comment>
<name>A0AC61RBG8_9BACT</name>
<proteinExistence type="predicted"/>
<gene>
    <name evidence="1" type="ORF">E5331_18410</name>
</gene>
<reference evidence="1" key="1">
    <citation type="submission" date="2019-04" db="EMBL/GenBank/DDBJ databases">
        <title>Microbes associate with the intestines of laboratory mice.</title>
        <authorList>
            <person name="Navarre W."/>
            <person name="Wong E."/>
            <person name="Huang K."/>
            <person name="Tropini C."/>
            <person name="Ng K."/>
            <person name="Yu B."/>
        </authorList>
    </citation>
    <scope>NUCLEOTIDE SEQUENCE</scope>
    <source>
        <strain evidence="1">NM04_E33</strain>
    </source>
</reference>
<accession>A0AC61RBG8</accession>